<accession>A0A4S8M2P9</accession>
<dbReference type="OrthoDB" id="3259198at2759"/>
<dbReference type="AlphaFoldDB" id="A0A4S8M2P9"/>
<reference evidence="1 2" key="1">
    <citation type="journal article" date="2019" name="Nat. Ecol. Evol.">
        <title>Megaphylogeny resolves global patterns of mushroom evolution.</title>
        <authorList>
            <person name="Varga T."/>
            <person name="Krizsan K."/>
            <person name="Foldi C."/>
            <person name="Dima B."/>
            <person name="Sanchez-Garcia M."/>
            <person name="Sanchez-Ramirez S."/>
            <person name="Szollosi G.J."/>
            <person name="Szarkandi J.G."/>
            <person name="Papp V."/>
            <person name="Albert L."/>
            <person name="Andreopoulos W."/>
            <person name="Angelini C."/>
            <person name="Antonin V."/>
            <person name="Barry K.W."/>
            <person name="Bougher N.L."/>
            <person name="Buchanan P."/>
            <person name="Buyck B."/>
            <person name="Bense V."/>
            <person name="Catcheside P."/>
            <person name="Chovatia M."/>
            <person name="Cooper J."/>
            <person name="Damon W."/>
            <person name="Desjardin D."/>
            <person name="Finy P."/>
            <person name="Geml J."/>
            <person name="Haridas S."/>
            <person name="Hughes K."/>
            <person name="Justo A."/>
            <person name="Karasinski D."/>
            <person name="Kautmanova I."/>
            <person name="Kiss B."/>
            <person name="Kocsube S."/>
            <person name="Kotiranta H."/>
            <person name="LaButti K.M."/>
            <person name="Lechner B.E."/>
            <person name="Liimatainen K."/>
            <person name="Lipzen A."/>
            <person name="Lukacs Z."/>
            <person name="Mihaltcheva S."/>
            <person name="Morgado L.N."/>
            <person name="Niskanen T."/>
            <person name="Noordeloos M.E."/>
            <person name="Ohm R.A."/>
            <person name="Ortiz-Santana B."/>
            <person name="Ovrebo C."/>
            <person name="Racz N."/>
            <person name="Riley R."/>
            <person name="Savchenko A."/>
            <person name="Shiryaev A."/>
            <person name="Soop K."/>
            <person name="Spirin V."/>
            <person name="Szebenyi C."/>
            <person name="Tomsovsky M."/>
            <person name="Tulloss R.E."/>
            <person name="Uehling J."/>
            <person name="Grigoriev I.V."/>
            <person name="Vagvolgyi C."/>
            <person name="Papp T."/>
            <person name="Martin F.M."/>
            <person name="Miettinen O."/>
            <person name="Hibbett D.S."/>
            <person name="Nagy L.G."/>
        </authorList>
    </citation>
    <scope>NUCLEOTIDE SEQUENCE [LARGE SCALE GENOMIC DNA]</scope>
    <source>
        <strain evidence="1 2">CBS 962.96</strain>
    </source>
</reference>
<organism evidence="1 2">
    <name type="scientific">Dendrothele bispora (strain CBS 962.96)</name>
    <dbReference type="NCBI Taxonomy" id="1314807"/>
    <lineage>
        <taxon>Eukaryota</taxon>
        <taxon>Fungi</taxon>
        <taxon>Dikarya</taxon>
        <taxon>Basidiomycota</taxon>
        <taxon>Agaricomycotina</taxon>
        <taxon>Agaricomycetes</taxon>
        <taxon>Agaricomycetidae</taxon>
        <taxon>Agaricales</taxon>
        <taxon>Agaricales incertae sedis</taxon>
        <taxon>Dendrothele</taxon>
    </lineage>
</organism>
<evidence type="ECO:0000313" key="1">
    <source>
        <dbReference type="EMBL" id="THU96394.1"/>
    </source>
</evidence>
<proteinExistence type="predicted"/>
<sequence length="121" mass="13962">MSESINYYKVNSFNWFYFPAEIPIDFRKLIGEHSDANMADAVWATLKKFCITDCVIAFVMDNVSHNDTMIECFADKCFQHDISFSEKNAHMCCMPHTIHLSALKVHSLRILFLDLIHLSPA</sequence>
<gene>
    <name evidence="1" type="ORF">K435DRAFT_664583</name>
</gene>
<protein>
    <recommendedName>
        <fullName evidence="3">DUF659 domain-containing protein</fullName>
    </recommendedName>
</protein>
<keyword evidence="2" id="KW-1185">Reference proteome</keyword>
<name>A0A4S8M2P9_DENBC</name>
<dbReference type="Proteomes" id="UP000297245">
    <property type="component" value="Unassembled WGS sequence"/>
</dbReference>
<dbReference type="EMBL" id="ML179178">
    <property type="protein sequence ID" value="THU96394.1"/>
    <property type="molecule type" value="Genomic_DNA"/>
</dbReference>
<evidence type="ECO:0000313" key="2">
    <source>
        <dbReference type="Proteomes" id="UP000297245"/>
    </source>
</evidence>
<evidence type="ECO:0008006" key="3">
    <source>
        <dbReference type="Google" id="ProtNLM"/>
    </source>
</evidence>